<evidence type="ECO:0000256" key="13">
    <source>
        <dbReference type="ARBA" id="ARBA00023136"/>
    </source>
</evidence>
<keyword evidence="13 14" id="KW-0472">Membrane</keyword>
<evidence type="ECO:0000256" key="8">
    <source>
        <dbReference type="ARBA" id="ARBA00022801"/>
    </source>
</evidence>
<evidence type="ECO:0000313" key="16">
    <source>
        <dbReference type="EMBL" id="GAA2115685.1"/>
    </source>
</evidence>
<feature type="transmembrane region" description="Helical" evidence="14">
    <location>
        <begin position="191"/>
        <end position="209"/>
    </location>
</feature>
<evidence type="ECO:0000256" key="1">
    <source>
        <dbReference type="ARBA" id="ARBA00004651"/>
    </source>
</evidence>
<keyword evidence="11 14" id="KW-0482">Metalloprotease</keyword>
<gene>
    <name evidence="16" type="ORF">GCM10009824_13770</name>
</gene>
<comment type="similarity">
    <text evidence="2 14">Belongs to the peptidase M50B family.</text>
</comment>
<organism evidence="16 17">
    <name type="scientific">Kocuria atrinae</name>
    <dbReference type="NCBI Taxonomy" id="592377"/>
    <lineage>
        <taxon>Bacteria</taxon>
        <taxon>Bacillati</taxon>
        <taxon>Actinomycetota</taxon>
        <taxon>Actinomycetes</taxon>
        <taxon>Micrococcales</taxon>
        <taxon>Micrococcaceae</taxon>
        <taxon>Kocuria</taxon>
    </lineage>
</organism>
<dbReference type="RefSeq" id="WP_344224262.1">
    <property type="nucleotide sequence ID" value="NZ_BAAAQA010000015.1"/>
</dbReference>
<evidence type="ECO:0000256" key="5">
    <source>
        <dbReference type="ARBA" id="ARBA00022692"/>
    </source>
</evidence>
<keyword evidence="6 14" id="KW-0479">Metal-binding</keyword>
<keyword evidence="10 14" id="KW-1133">Transmembrane helix</keyword>
<evidence type="ECO:0000256" key="6">
    <source>
        <dbReference type="ARBA" id="ARBA00022723"/>
    </source>
</evidence>
<evidence type="ECO:0000256" key="11">
    <source>
        <dbReference type="ARBA" id="ARBA00023049"/>
    </source>
</evidence>
<evidence type="ECO:0000256" key="7">
    <source>
        <dbReference type="ARBA" id="ARBA00022737"/>
    </source>
</evidence>
<reference evidence="16 17" key="1">
    <citation type="journal article" date="2019" name="Int. J. Syst. Evol. Microbiol.">
        <title>The Global Catalogue of Microorganisms (GCM) 10K type strain sequencing project: providing services to taxonomists for standard genome sequencing and annotation.</title>
        <authorList>
            <consortium name="The Broad Institute Genomics Platform"/>
            <consortium name="The Broad Institute Genome Sequencing Center for Infectious Disease"/>
            <person name="Wu L."/>
            <person name="Ma J."/>
        </authorList>
    </citation>
    <scope>NUCLEOTIDE SEQUENCE [LARGE SCALE GENOMIC DNA]</scope>
    <source>
        <strain evidence="16 17">JCM 15914</strain>
    </source>
</reference>
<evidence type="ECO:0000256" key="9">
    <source>
        <dbReference type="ARBA" id="ARBA00022833"/>
    </source>
</evidence>
<feature type="transmembrane region" description="Helical" evidence="14">
    <location>
        <begin position="50"/>
        <end position="70"/>
    </location>
</feature>
<feature type="domain" description="Peptidase M50" evidence="15">
    <location>
        <begin position="60"/>
        <end position="133"/>
    </location>
</feature>
<evidence type="ECO:0000256" key="12">
    <source>
        <dbReference type="ARBA" id="ARBA00023122"/>
    </source>
</evidence>
<dbReference type="CDD" id="cd06164">
    <property type="entry name" value="S2P-M50_SpoIVFB_CBS"/>
    <property type="match status" value="1"/>
</dbReference>
<keyword evidence="9 14" id="KW-0862">Zinc</keyword>
<protein>
    <recommendedName>
        <fullName evidence="14">Zinc metalloprotease</fullName>
    </recommendedName>
</protein>
<keyword evidence="17" id="KW-1185">Reference proteome</keyword>
<evidence type="ECO:0000259" key="15">
    <source>
        <dbReference type="Pfam" id="PF02163"/>
    </source>
</evidence>
<comment type="cofactor">
    <cofactor evidence="14">
        <name>Zn(2+)</name>
        <dbReference type="ChEBI" id="CHEBI:29105"/>
    </cofactor>
    <text evidence="14">Binds 1 zinc ion per subunit.</text>
</comment>
<evidence type="ECO:0000313" key="17">
    <source>
        <dbReference type="Proteomes" id="UP001500166"/>
    </source>
</evidence>
<dbReference type="InterPro" id="IPR008915">
    <property type="entry name" value="Peptidase_M50"/>
</dbReference>
<sequence length="379" mass="40089">MSGGSAAPRGLRLGRIGGVDIHLDRSWFVIAVLTVILYGPILWRLYPGLGWLNLIIAFGFAVGLAFSVLVHEIAHALVGRAAGWPVGRIVLTIMGGHTTFGAVRASPGSTALVSLVGPIANIILAGIGTAFMLLAPAQNAGPGWALLQLLVFANWILGLFNLLPGLPLDGGRVVEALVWRLTGSESKGTTVAAWCGRGLAILIVVWILWQGLWRSPITLLIMLMIAAFIFMGATQALKQAKVLGRVHPLRAGSIARPALEFSPDTPLSLVDASVLAATSQGYSGWTPDVVARNAASGYLGVLSPQRALTVPAELRGSTPVGNVMEWAPAEASAPTEERGDDLLRHLEANGFPWLLILDADRAVVGVVHHMDIARHIMGR</sequence>
<evidence type="ECO:0000256" key="4">
    <source>
        <dbReference type="ARBA" id="ARBA00022670"/>
    </source>
</evidence>
<comment type="caution">
    <text evidence="16">The sequence shown here is derived from an EMBL/GenBank/DDBJ whole genome shotgun (WGS) entry which is preliminary data.</text>
</comment>
<dbReference type="Proteomes" id="UP001500166">
    <property type="component" value="Unassembled WGS sequence"/>
</dbReference>
<evidence type="ECO:0000256" key="14">
    <source>
        <dbReference type="PIRNR" id="PIRNR006404"/>
    </source>
</evidence>
<dbReference type="PIRSF" id="PIRSF006404">
    <property type="entry name" value="UCP006404_Pept_M50_CBS"/>
    <property type="match status" value="1"/>
</dbReference>
<name>A0ABN2XR17_9MICC</name>
<feature type="transmembrane region" description="Helical" evidence="14">
    <location>
        <begin position="115"/>
        <end position="137"/>
    </location>
</feature>
<keyword evidence="12" id="KW-0129">CBS domain</keyword>
<keyword evidence="3 14" id="KW-1003">Cell membrane</keyword>
<feature type="transmembrane region" description="Helical" evidence="14">
    <location>
        <begin position="143"/>
        <end position="163"/>
    </location>
</feature>
<evidence type="ECO:0000256" key="2">
    <source>
        <dbReference type="ARBA" id="ARBA00007931"/>
    </source>
</evidence>
<evidence type="ECO:0000256" key="3">
    <source>
        <dbReference type="ARBA" id="ARBA00022475"/>
    </source>
</evidence>
<dbReference type="InterPro" id="IPR046342">
    <property type="entry name" value="CBS_dom_sf"/>
</dbReference>
<dbReference type="PANTHER" id="PTHR39188:SF3">
    <property type="entry name" value="STAGE IV SPORULATION PROTEIN FB"/>
    <property type="match status" value="1"/>
</dbReference>
<dbReference type="InterPro" id="IPR016483">
    <property type="entry name" value="UCP006404_Pept_M50_CBS"/>
</dbReference>
<keyword evidence="4 14" id="KW-0645">Protease</keyword>
<feature type="transmembrane region" description="Helical" evidence="14">
    <location>
        <begin position="215"/>
        <end position="237"/>
    </location>
</feature>
<proteinExistence type="inferred from homology"/>
<evidence type="ECO:0000256" key="10">
    <source>
        <dbReference type="ARBA" id="ARBA00022989"/>
    </source>
</evidence>
<dbReference type="EMBL" id="BAAAQA010000015">
    <property type="protein sequence ID" value="GAA2115685.1"/>
    <property type="molecule type" value="Genomic_DNA"/>
</dbReference>
<keyword evidence="5 14" id="KW-0812">Transmembrane</keyword>
<dbReference type="PANTHER" id="PTHR39188">
    <property type="entry name" value="MEMBRANE-ASSOCIATED ZINC METALLOPROTEASE M50B"/>
    <property type="match status" value="1"/>
</dbReference>
<feature type="domain" description="Peptidase M50" evidence="15">
    <location>
        <begin position="144"/>
        <end position="204"/>
    </location>
</feature>
<accession>A0ABN2XR17</accession>
<comment type="subcellular location">
    <subcellularLocation>
        <location evidence="1 14">Cell membrane</location>
        <topology evidence="1 14">Multi-pass membrane protein</topology>
    </subcellularLocation>
</comment>
<dbReference type="SUPFAM" id="SSF54631">
    <property type="entry name" value="CBS-domain pair"/>
    <property type="match status" value="1"/>
</dbReference>
<dbReference type="Pfam" id="PF02163">
    <property type="entry name" value="Peptidase_M50"/>
    <property type="match status" value="2"/>
</dbReference>
<keyword evidence="8 14" id="KW-0378">Hydrolase</keyword>
<keyword evidence="7" id="KW-0677">Repeat</keyword>
<feature type="transmembrane region" description="Helical" evidence="14">
    <location>
        <begin position="26"/>
        <end position="43"/>
    </location>
</feature>